<dbReference type="RefSeq" id="WP_111630978.1">
    <property type="nucleotide sequence ID" value="NZ_QLMC01000007.1"/>
</dbReference>
<dbReference type="Pfam" id="PF03575">
    <property type="entry name" value="Peptidase_S51"/>
    <property type="match status" value="1"/>
</dbReference>
<dbReference type="EC" id="3.4.15.6" evidence="4"/>
<gene>
    <name evidence="10" type="ORF">LX87_04980</name>
</gene>
<evidence type="ECO:0000256" key="8">
    <source>
        <dbReference type="ARBA" id="ARBA00022825"/>
    </source>
</evidence>
<name>A0A327WMX5_LARAB</name>
<dbReference type="OrthoDB" id="9799980at2"/>
<proteinExistence type="inferred from homology"/>
<evidence type="ECO:0000256" key="4">
    <source>
        <dbReference type="ARBA" id="ARBA00013115"/>
    </source>
</evidence>
<comment type="caution">
    <text evidence="10">The sequence shown here is derived from an EMBL/GenBank/DDBJ whole genome shotgun (WGS) entry which is preliminary data.</text>
</comment>
<evidence type="ECO:0000256" key="7">
    <source>
        <dbReference type="ARBA" id="ARBA00022801"/>
    </source>
</evidence>
<feature type="active site" description="Charge relay system" evidence="9">
    <location>
        <position position="145"/>
    </location>
</feature>
<evidence type="ECO:0000256" key="2">
    <source>
        <dbReference type="ARBA" id="ARBA00002039"/>
    </source>
</evidence>
<dbReference type="InterPro" id="IPR005320">
    <property type="entry name" value="Peptidase_S51"/>
</dbReference>
<dbReference type="GO" id="GO:0006508">
    <property type="term" value="P:proteolysis"/>
    <property type="evidence" value="ECO:0007669"/>
    <property type="project" value="UniProtKB-KW"/>
</dbReference>
<dbReference type="CDD" id="cd03145">
    <property type="entry name" value="GAT1_cyanophycinase"/>
    <property type="match status" value="1"/>
</dbReference>
<feature type="active site" description="Charge relay system" evidence="9">
    <location>
        <position position="213"/>
    </location>
</feature>
<dbReference type="InterPro" id="IPR029062">
    <property type="entry name" value="Class_I_gatase-like"/>
</dbReference>
<dbReference type="Gene3D" id="3.40.50.880">
    <property type="match status" value="1"/>
</dbReference>
<keyword evidence="8" id="KW-0720">Serine protease</keyword>
<evidence type="ECO:0000256" key="3">
    <source>
        <dbReference type="ARBA" id="ARBA00006534"/>
    </source>
</evidence>
<dbReference type="GO" id="GO:0008241">
    <property type="term" value="F:peptidyl-dipeptidase activity"/>
    <property type="evidence" value="ECO:0007669"/>
    <property type="project" value="UniProtKB-EC"/>
</dbReference>
<evidence type="ECO:0000256" key="6">
    <source>
        <dbReference type="ARBA" id="ARBA00022670"/>
    </source>
</evidence>
<protein>
    <recommendedName>
        <fullName evidence="5">Cyanophycinase</fullName>
        <ecNumber evidence="4">3.4.15.6</ecNumber>
    </recommendedName>
</protein>
<dbReference type="NCBIfam" id="TIGR02069">
    <property type="entry name" value="cyanophycinase"/>
    <property type="match status" value="1"/>
</dbReference>
<organism evidence="10 11">
    <name type="scientific">Larkinella arboricola</name>
    <dbReference type="NCBI Taxonomy" id="643671"/>
    <lineage>
        <taxon>Bacteria</taxon>
        <taxon>Pseudomonadati</taxon>
        <taxon>Bacteroidota</taxon>
        <taxon>Cytophagia</taxon>
        <taxon>Cytophagales</taxon>
        <taxon>Spirosomataceae</taxon>
        <taxon>Larkinella</taxon>
    </lineage>
</organism>
<sequence length="279" mass="30973">MQIKGTLIAIGGNEDKGANAKPLHVRDTVHHFLNSGILYRIMTEINNPDACLEVVTTASSIPKSVAHQYTRAFRKLGYENVRTMHITSPREADHPDILARIKQCGGILFSGGDQLKLTAAFNETDFARILHERYLNEHFVIAGTSAGAMVMSDLMIYPRAQEKDLRPEVDLFPGLALVHDAIIDTHFLVRGRFRRLAFAVAQNPTHIGIGLEEDTGIIIRKGNKLEAIGSGLVTLIDGRSLKESNHTVAQVKHDIFIENLLVHVLSHGNNFTLRNKKFS</sequence>
<evidence type="ECO:0000313" key="11">
    <source>
        <dbReference type="Proteomes" id="UP000248790"/>
    </source>
</evidence>
<dbReference type="InterPro" id="IPR011811">
    <property type="entry name" value="Peptidase_S51_cyanophycinase"/>
</dbReference>
<accession>A0A327WMX5</accession>
<dbReference type="PANTHER" id="PTHR36175:SF1">
    <property type="entry name" value="CYANOPHYCINASE"/>
    <property type="match status" value="1"/>
</dbReference>
<dbReference type="PIRSF" id="PIRSF032067">
    <property type="entry name" value="Cyanophycinase"/>
    <property type="match status" value="1"/>
</dbReference>
<reference evidence="10 11" key="1">
    <citation type="submission" date="2018-06" db="EMBL/GenBank/DDBJ databases">
        <title>Genomic Encyclopedia of Archaeal and Bacterial Type Strains, Phase II (KMG-II): from individual species to whole genera.</title>
        <authorList>
            <person name="Goeker M."/>
        </authorList>
    </citation>
    <scope>NUCLEOTIDE SEQUENCE [LARGE SCALE GENOMIC DNA]</scope>
    <source>
        <strain evidence="10 11">DSM 21851</strain>
    </source>
</reference>
<evidence type="ECO:0000256" key="9">
    <source>
        <dbReference type="PIRSR" id="PIRSR032067-1"/>
    </source>
</evidence>
<evidence type="ECO:0000256" key="5">
    <source>
        <dbReference type="ARBA" id="ARBA00015719"/>
    </source>
</evidence>
<feature type="active site" description="Charge relay system" evidence="9">
    <location>
        <position position="186"/>
    </location>
</feature>
<dbReference type="PANTHER" id="PTHR36175">
    <property type="entry name" value="CYANOPHYCINASE"/>
    <property type="match status" value="1"/>
</dbReference>
<dbReference type="SUPFAM" id="SSF52317">
    <property type="entry name" value="Class I glutamine amidotransferase-like"/>
    <property type="match status" value="1"/>
</dbReference>
<evidence type="ECO:0000313" key="10">
    <source>
        <dbReference type="EMBL" id="RAJ92650.1"/>
    </source>
</evidence>
<keyword evidence="11" id="KW-1185">Reference proteome</keyword>
<comment type="similarity">
    <text evidence="3">Belongs to the peptidase S51 family.</text>
</comment>
<dbReference type="Proteomes" id="UP000248790">
    <property type="component" value="Unassembled WGS sequence"/>
</dbReference>
<keyword evidence="6" id="KW-0645">Protease</keyword>
<keyword evidence="7" id="KW-0378">Hydrolase</keyword>
<dbReference type="GO" id="GO:0008236">
    <property type="term" value="F:serine-type peptidase activity"/>
    <property type="evidence" value="ECO:0007669"/>
    <property type="project" value="UniProtKB-KW"/>
</dbReference>
<evidence type="ECO:0000256" key="1">
    <source>
        <dbReference type="ARBA" id="ARBA00001092"/>
    </source>
</evidence>
<dbReference type="AlphaFoldDB" id="A0A327WMX5"/>
<comment type="function">
    <text evidence="2">Exopeptidase that catalyzes the hydrolytic cleavage of multi-L-arginyl-poly-L-aspartic acid (cyanophycin; a water-insoluble reserve polymer) into aspartate-arginine dipeptides.</text>
</comment>
<comment type="catalytic activity">
    <reaction evidence="1">
        <text>[L-4-(L-arginin-2-N-yl)aspartate](n) + H2O = [L-4-(L-arginin-2-N-yl)aspartate](n-1) + L-4-(L-arginin-2-N-yl)aspartate</text>
        <dbReference type="Rhea" id="RHEA:12845"/>
        <dbReference type="Rhea" id="RHEA-COMP:13728"/>
        <dbReference type="Rhea" id="RHEA-COMP:13734"/>
        <dbReference type="ChEBI" id="CHEBI:15377"/>
        <dbReference type="ChEBI" id="CHEBI:137986"/>
        <dbReference type="ChEBI" id="CHEBI:137991"/>
        <dbReference type="EC" id="3.4.15.6"/>
    </reaction>
</comment>
<dbReference type="EMBL" id="QLMC01000007">
    <property type="protein sequence ID" value="RAJ92650.1"/>
    <property type="molecule type" value="Genomic_DNA"/>
</dbReference>